<dbReference type="EMBL" id="CP002164">
    <property type="protein sequence ID" value="ADL43017.1"/>
    <property type="molecule type" value="Genomic_DNA"/>
</dbReference>
<evidence type="ECO:0000256" key="5">
    <source>
        <dbReference type="ARBA" id="ARBA00022692"/>
    </source>
</evidence>
<comment type="subcellular location">
    <subcellularLocation>
        <location evidence="1">Cell membrane</location>
        <topology evidence="1">Multi-pass membrane protein</topology>
    </subcellularLocation>
</comment>
<dbReference type="Gene3D" id="1.20.1720.10">
    <property type="entry name" value="Multidrug resistance protein D"/>
    <property type="match status" value="1"/>
</dbReference>
<feature type="transmembrane region" description="Helical" evidence="8">
    <location>
        <begin position="355"/>
        <end position="374"/>
    </location>
</feature>
<feature type="transmembrane region" description="Helical" evidence="8">
    <location>
        <begin position="102"/>
        <end position="124"/>
    </location>
</feature>
<dbReference type="SUPFAM" id="SSF103473">
    <property type="entry name" value="MFS general substrate transporter"/>
    <property type="match status" value="1"/>
</dbReference>
<feature type="transmembrane region" description="Helical" evidence="8">
    <location>
        <begin position="136"/>
        <end position="157"/>
    </location>
</feature>
<feature type="transmembrane region" description="Helical" evidence="8">
    <location>
        <begin position="197"/>
        <end position="217"/>
    </location>
</feature>
<feature type="transmembrane region" description="Helical" evidence="8">
    <location>
        <begin position="439"/>
        <end position="456"/>
    </location>
</feature>
<evidence type="ECO:0000256" key="3">
    <source>
        <dbReference type="ARBA" id="ARBA00022448"/>
    </source>
</evidence>
<dbReference type="AlphaFoldDB" id="D9TFP7"/>
<proteinExistence type="inferred from homology"/>
<dbReference type="eggNOG" id="COG2814">
    <property type="taxonomic scope" value="Bacteria"/>
</dbReference>
<feature type="transmembrane region" description="Helical" evidence="8">
    <location>
        <begin position="267"/>
        <end position="291"/>
    </location>
</feature>
<dbReference type="GO" id="GO:0005886">
    <property type="term" value="C:plasma membrane"/>
    <property type="evidence" value="ECO:0007669"/>
    <property type="project" value="UniProtKB-SubCell"/>
</dbReference>
<dbReference type="Gene3D" id="1.20.1250.20">
    <property type="entry name" value="MFS general substrate transporter like domains"/>
    <property type="match status" value="1"/>
</dbReference>
<organism evidence="10 11">
    <name type="scientific">Caldicellulosiruptor obsidiansis (strain ATCC BAA-2073 / JCM 16842 / OB47)</name>
    <dbReference type="NCBI Taxonomy" id="608506"/>
    <lineage>
        <taxon>Bacteria</taxon>
        <taxon>Bacillati</taxon>
        <taxon>Bacillota</taxon>
        <taxon>Bacillota incertae sedis</taxon>
        <taxon>Caldicellulosiruptorales</taxon>
        <taxon>Caldicellulosiruptoraceae</taxon>
        <taxon>Caldicellulosiruptor</taxon>
    </lineage>
</organism>
<dbReference type="InterPro" id="IPR036259">
    <property type="entry name" value="MFS_trans_sf"/>
</dbReference>
<sequence length="462" mass="50750">MPNEKRRNDLILFTVMVGAFFSMFDSGIVNVVLPVIAKEFSKDINIIQWVASIYLLTMSALLPILGSVADSIGRRKIYNLGYFVISIFTLFCGLSVNFEMLLVMRVLQGIGGAMVMANGLAIVTENLPASERGKNIGILASTMALGSVFGPPVGGAITSLWGWRSAFILTFIVSFLGFVLSYFTIPRDKKEHKFKFSQFDFIGSFLLVIVIVSFIYAISSINKIKLNDYNFTISMLLFALALVLFIYRERKCDNPVVDLGLFKIKSFSTAVTASLLSFFTMYTPTVLLPFYYQRVIDLPVQKAGLYMMAFPIAMAIISPFSGKLSDKIGSYLLATSGLVINGIALILLANVKMTTPLVLVIFAHSLMGLSLGLFQSPNNSCIMGSVPKQKLGIANGITQLIKNLGMVIGISFSTALFSVFMNQQKGIYAVRFLTSSSKVYYIAALISFIGALISYSRPRNES</sequence>
<dbReference type="OrthoDB" id="102502at2"/>
<evidence type="ECO:0000256" key="4">
    <source>
        <dbReference type="ARBA" id="ARBA00022475"/>
    </source>
</evidence>
<dbReference type="Proteomes" id="UP000000347">
    <property type="component" value="Chromosome"/>
</dbReference>
<dbReference type="PROSITE" id="PS50850">
    <property type="entry name" value="MFS"/>
    <property type="match status" value="1"/>
</dbReference>
<keyword evidence="7 8" id="KW-0472">Membrane</keyword>
<evidence type="ECO:0000256" key="6">
    <source>
        <dbReference type="ARBA" id="ARBA00022989"/>
    </source>
</evidence>
<dbReference type="RefSeq" id="WP_013291014.1">
    <property type="nucleotide sequence ID" value="NC_014392.1"/>
</dbReference>
<feature type="transmembrane region" description="Helical" evidence="8">
    <location>
        <begin position="303"/>
        <end position="321"/>
    </location>
</feature>
<keyword evidence="5 8" id="KW-0812">Transmembrane</keyword>
<feature type="transmembrane region" description="Helical" evidence="8">
    <location>
        <begin position="12"/>
        <end position="34"/>
    </location>
</feature>
<dbReference type="InterPro" id="IPR011701">
    <property type="entry name" value="MFS"/>
</dbReference>
<feature type="transmembrane region" description="Helical" evidence="8">
    <location>
        <begin position="328"/>
        <end position="349"/>
    </location>
</feature>
<feature type="transmembrane region" description="Helical" evidence="8">
    <location>
        <begin position="77"/>
        <end position="96"/>
    </location>
</feature>
<dbReference type="PRINTS" id="PR01036">
    <property type="entry name" value="TCRTETB"/>
</dbReference>
<keyword evidence="3" id="KW-0813">Transport</keyword>
<dbReference type="HOGENOM" id="CLU_000960_28_3_9"/>
<evidence type="ECO:0000256" key="8">
    <source>
        <dbReference type="SAM" id="Phobius"/>
    </source>
</evidence>
<gene>
    <name evidence="10" type="ordered locus">COB47_1739</name>
</gene>
<evidence type="ECO:0000256" key="2">
    <source>
        <dbReference type="ARBA" id="ARBA00008537"/>
    </source>
</evidence>
<name>D9TFP7_CALOO</name>
<protein>
    <submittedName>
        <fullName evidence="10">Drug resistance transporter, EmrB/QacA subfamily</fullName>
    </submittedName>
</protein>
<feature type="transmembrane region" description="Helical" evidence="8">
    <location>
        <begin position="46"/>
        <end position="65"/>
    </location>
</feature>
<keyword evidence="6 8" id="KW-1133">Transmembrane helix</keyword>
<dbReference type="PANTHER" id="PTHR42718">
    <property type="entry name" value="MAJOR FACILITATOR SUPERFAMILY MULTIDRUG TRANSPORTER MFSC"/>
    <property type="match status" value="1"/>
</dbReference>
<feature type="transmembrane region" description="Helical" evidence="8">
    <location>
        <begin position="163"/>
        <end position="185"/>
    </location>
</feature>
<dbReference type="Pfam" id="PF07690">
    <property type="entry name" value="MFS_1"/>
    <property type="match status" value="1"/>
</dbReference>
<keyword evidence="11" id="KW-1185">Reference proteome</keyword>
<dbReference type="NCBIfam" id="TIGR00711">
    <property type="entry name" value="efflux_EmrB"/>
    <property type="match status" value="1"/>
</dbReference>
<evidence type="ECO:0000256" key="1">
    <source>
        <dbReference type="ARBA" id="ARBA00004651"/>
    </source>
</evidence>
<dbReference type="InterPro" id="IPR004638">
    <property type="entry name" value="EmrB-like"/>
</dbReference>
<accession>D9TFP7</accession>
<dbReference type="CDD" id="cd17321">
    <property type="entry name" value="MFS_MMR_MDR_like"/>
    <property type="match status" value="1"/>
</dbReference>
<feature type="domain" description="Major facilitator superfamily (MFS) profile" evidence="9">
    <location>
        <begin position="11"/>
        <end position="462"/>
    </location>
</feature>
<reference evidence="10 11" key="1">
    <citation type="journal article" date="2010" name="J. Bacteriol.">
        <title>Complete genome sequence of the cellulolytic thermophile Caldicellulosiruptor obsidiansis OB47T.</title>
        <authorList>
            <person name="Elkins J.G."/>
            <person name="Lochner A."/>
            <person name="Hamilton-Brehm S.D."/>
            <person name="Davenport K.W."/>
            <person name="Podar M."/>
            <person name="Brown S.D."/>
            <person name="Land M.L."/>
            <person name="Hauser L.J."/>
            <person name="Klingeman D.M."/>
            <person name="Raman B."/>
            <person name="Goodwin L.A."/>
            <person name="Tapia R."/>
            <person name="Meincke L.J."/>
            <person name="Detter J.C."/>
            <person name="Bruce D.C."/>
            <person name="Han C.S."/>
            <person name="Palumbo A.V."/>
            <person name="Cottingham R.W."/>
            <person name="Keller M."/>
            <person name="Graham D.E."/>
        </authorList>
    </citation>
    <scope>NUCLEOTIDE SEQUENCE [LARGE SCALE GENOMIC DNA]</scope>
    <source>
        <strain evidence="11">ATCC BAA-2073 / strain OB47</strain>
    </source>
</reference>
<keyword evidence="4" id="KW-1003">Cell membrane</keyword>
<dbReference type="GO" id="GO:0022857">
    <property type="term" value="F:transmembrane transporter activity"/>
    <property type="evidence" value="ECO:0007669"/>
    <property type="project" value="InterPro"/>
</dbReference>
<evidence type="ECO:0000313" key="10">
    <source>
        <dbReference type="EMBL" id="ADL43017.1"/>
    </source>
</evidence>
<feature type="transmembrane region" description="Helical" evidence="8">
    <location>
        <begin position="400"/>
        <end position="419"/>
    </location>
</feature>
<dbReference type="STRING" id="608506.COB47_1739"/>
<evidence type="ECO:0000313" key="11">
    <source>
        <dbReference type="Proteomes" id="UP000000347"/>
    </source>
</evidence>
<dbReference type="KEGG" id="cob:COB47_1739"/>
<evidence type="ECO:0000256" key="7">
    <source>
        <dbReference type="ARBA" id="ARBA00023136"/>
    </source>
</evidence>
<comment type="similarity">
    <text evidence="2">Belongs to the major facilitator superfamily. EmrB family.</text>
</comment>
<dbReference type="PANTHER" id="PTHR42718:SF9">
    <property type="entry name" value="MAJOR FACILITATOR SUPERFAMILY MULTIDRUG TRANSPORTER MFSC"/>
    <property type="match status" value="1"/>
</dbReference>
<feature type="transmembrane region" description="Helical" evidence="8">
    <location>
        <begin position="229"/>
        <end position="247"/>
    </location>
</feature>
<dbReference type="InterPro" id="IPR020846">
    <property type="entry name" value="MFS_dom"/>
</dbReference>
<evidence type="ECO:0000259" key="9">
    <source>
        <dbReference type="PROSITE" id="PS50850"/>
    </source>
</evidence>